<dbReference type="Pfam" id="PF00350">
    <property type="entry name" value="Dynamin_N"/>
    <property type="match status" value="1"/>
</dbReference>
<evidence type="ECO:0008006" key="8">
    <source>
        <dbReference type="Google" id="ProtNLM"/>
    </source>
</evidence>
<evidence type="ECO:0000256" key="2">
    <source>
        <dbReference type="ARBA" id="ARBA00023134"/>
    </source>
</evidence>
<sequence length="779" mass="87872">MFKNFMSLGTVDTVDTVDTAASSIPTTSSVVTDGLEYINDSASLSTTPVGSRSRLIRSVGSSANDIGVGLSDEVISQARREMLNLVDRLHSVGVQSDISLPHIVVIGSQSSGKSSLIEGISGIKLPRASGTCTRCPMELRLKRSDAPWRCDVFLRFVHDEDAKYHGHVAFGSPITDPDEVEDRLKRAQLAILNPLHPPTDFLRNPIPSASHSLGFSQNHISVQVQGPNMTDLSFYDLPGWIASAKHGKTSDVTLIEELLVSYIEKPSCLILLTVSCEADFEVQGAHQLVKKYDPDGQRTIGVLTKPDRIAEGDQDQWIRFVKNEEEPLDLGWFSVKQPDALQLKQRLSWAQARAAEEEWFRATEPWNALPIILPELQEELDELLQTTEDEIKELPAPPSDDALAEMMRIIASFCNEVARHTEGISAGEGLVQSINTKQAAFRRSVLSVSPKFRPYKLSEAYAALTPEPPIEFLDGEEEDKVLSEEAFSMDVEEVMQLLKHSRTRELPDFYPYDVPKQIIEKTMRKWEAMAFDYFYGVQTVLYEHFKKLIDEHFKHFQSGGLLNTVLIEAQTQIKGRRDETKQRLKWLLQIESRPFTLNTRYLAEYKSKFLAYYKTYRYKALNSTPLNRLQSYNSGHRGDVDYIAEALVALNKADFKNVKEYDLAKLLPEDDCESALEVMATVSAYFQVSCKRFIDVVPSIVDYDFVQGFSRDIQGVLYGVIIKDNANARCRSFLQESPATAARRSKLQMKHERLEAARNELSTAIPAKPKEEEPSWKNE</sequence>
<dbReference type="PRINTS" id="PR00195">
    <property type="entry name" value="DYNAMIN"/>
</dbReference>
<dbReference type="GO" id="GO:0005737">
    <property type="term" value="C:cytoplasm"/>
    <property type="evidence" value="ECO:0007669"/>
    <property type="project" value="TreeGrafter"/>
</dbReference>
<dbReference type="InterPro" id="IPR000375">
    <property type="entry name" value="Dynamin_stalk"/>
</dbReference>
<dbReference type="InterPro" id="IPR003130">
    <property type="entry name" value="GED"/>
</dbReference>
<evidence type="ECO:0000313" key="6">
    <source>
        <dbReference type="EMBL" id="THH09638.1"/>
    </source>
</evidence>
<proteinExistence type="predicted"/>
<dbReference type="OrthoDB" id="5061070at2759"/>
<gene>
    <name evidence="6" type="ORF">EW145_g1875</name>
</gene>
<evidence type="ECO:0000259" key="5">
    <source>
        <dbReference type="PROSITE" id="PS51718"/>
    </source>
</evidence>
<evidence type="ECO:0000313" key="7">
    <source>
        <dbReference type="Proteomes" id="UP000308199"/>
    </source>
</evidence>
<dbReference type="EMBL" id="SGPK01000057">
    <property type="protein sequence ID" value="THH09638.1"/>
    <property type="molecule type" value="Genomic_DNA"/>
</dbReference>
<dbReference type="InterPro" id="IPR001401">
    <property type="entry name" value="Dynamin_GTPase"/>
</dbReference>
<dbReference type="InterPro" id="IPR030381">
    <property type="entry name" value="G_DYNAMIN_dom"/>
</dbReference>
<reference evidence="6 7" key="1">
    <citation type="submission" date="2019-02" db="EMBL/GenBank/DDBJ databases">
        <title>Genome sequencing of the rare red list fungi Phellinidium pouzarii.</title>
        <authorList>
            <person name="Buettner E."/>
            <person name="Kellner H."/>
        </authorList>
    </citation>
    <scope>NUCLEOTIDE SEQUENCE [LARGE SCALE GENOMIC DNA]</scope>
    <source>
        <strain evidence="6 7">DSM 108285</strain>
    </source>
</reference>
<dbReference type="AlphaFoldDB" id="A0A4S4LET6"/>
<feature type="domain" description="Dynamin-type G" evidence="5">
    <location>
        <begin position="97"/>
        <end position="395"/>
    </location>
</feature>
<dbReference type="SUPFAM" id="SSF52540">
    <property type="entry name" value="P-loop containing nucleoside triphosphate hydrolases"/>
    <property type="match status" value="1"/>
</dbReference>
<dbReference type="InterPro" id="IPR022812">
    <property type="entry name" value="Dynamin"/>
</dbReference>
<dbReference type="Pfam" id="PF02212">
    <property type="entry name" value="GED"/>
    <property type="match status" value="1"/>
</dbReference>
<feature type="compositionally biased region" description="Basic and acidic residues" evidence="3">
    <location>
        <begin position="768"/>
        <end position="779"/>
    </location>
</feature>
<accession>A0A4S4LET6</accession>
<dbReference type="PANTHER" id="PTHR11566">
    <property type="entry name" value="DYNAMIN"/>
    <property type="match status" value="1"/>
</dbReference>
<dbReference type="GO" id="GO:0005874">
    <property type="term" value="C:microtubule"/>
    <property type="evidence" value="ECO:0007669"/>
    <property type="project" value="TreeGrafter"/>
</dbReference>
<dbReference type="InterPro" id="IPR045063">
    <property type="entry name" value="Dynamin_N"/>
</dbReference>
<evidence type="ECO:0000259" key="4">
    <source>
        <dbReference type="PROSITE" id="PS51388"/>
    </source>
</evidence>
<keyword evidence="7" id="KW-1185">Reference proteome</keyword>
<feature type="domain" description="GED" evidence="4">
    <location>
        <begin position="675"/>
        <end position="769"/>
    </location>
</feature>
<dbReference type="InterPro" id="IPR027417">
    <property type="entry name" value="P-loop_NTPase"/>
</dbReference>
<dbReference type="GO" id="GO:0031623">
    <property type="term" value="P:receptor internalization"/>
    <property type="evidence" value="ECO:0007669"/>
    <property type="project" value="TreeGrafter"/>
</dbReference>
<dbReference type="GO" id="GO:0003924">
    <property type="term" value="F:GTPase activity"/>
    <property type="evidence" value="ECO:0007669"/>
    <property type="project" value="InterPro"/>
</dbReference>
<feature type="region of interest" description="Disordered" evidence="3">
    <location>
        <begin position="758"/>
        <end position="779"/>
    </location>
</feature>
<dbReference type="SMART" id="SM00053">
    <property type="entry name" value="DYNc"/>
    <property type="match status" value="1"/>
</dbReference>
<dbReference type="Proteomes" id="UP000308199">
    <property type="component" value="Unassembled WGS sequence"/>
</dbReference>
<dbReference type="SMART" id="SM00302">
    <property type="entry name" value="GED"/>
    <property type="match status" value="1"/>
</dbReference>
<dbReference type="PANTHER" id="PTHR11566:SF131">
    <property type="entry name" value="GTPASE, PUTATIVE (AFU_ORTHOLOGUE AFUA_6G07630)-RELATED"/>
    <property type="match status" value="1"/>
</dbReference>
<dbReference type="PROSITE" id="PS51388">
    <property type="entry name" value="GED"/>
    <property type="match status" value="1"/>
</dbReference>
<dbReference type="InterPro" id="IPR020850">
    <property type="entry name" value="GED_dom"/>
</dbReference>
<dbReference type="Gene3D" id="1.20.120.1240">
    <property type="entry name" value="Dynamin, middle domain"/>
    <property type="match status" value="1"/>
</dbReference>
<dbReference type="Pfam" id="PF01031">
    <property type="entry name" value="Dynamin_M"/>
    <property type="match status" value="1"/>
</dbReference>
<dbReference type="GO" id="GO:0005525">
    <property type="term" value="F:GTP binding"/>
    <property type="evidence" value="ECO:0007669"/>
    <property type="project" value="InterPro"/>
</dbReference>
<comment type="caution">
    <text evidence="6">The sequence shown here is derived from an EMBL/GenBank/DDBJ whole genome shotgun (WGS) entry which is preliminary data.</text>
</comment>
<evidence type="ECO:0000256" key="1">
    <source>
        <dbReference type="ARBA" id="ARBA00022741"/>
    </source>
</evidence>
<dbReference type="GO" id="GO:0008017">
    <property type="term" value="F:microtubule binding"/>
    <property type="evidence" value="ECO:0007669"/>
    <property type="project" value="TreeGrafter"/>
</dbReference>
<keyword evidence="1" id="KW-0547">Nucleotide-binding</keyword>
<keyword evidence="2" id="KW-0342">GTP-binding</keyword>
<dbReference type="CDD" id="cd08771">
    <property type="entry name" value="DLP_1"/>
    <property type="match status" value="1"/>
</dbReference>
<dbReference type="Gene3D" id="3.40.50.300">
    <property type="entry name" value="P-loop containing nucleotide triphosphate hydrolases"/>
    <property type="match status" value="1"/>
</dbReference>
<organism evidence="6 7">
    <name type="scientific">Phellinidium pouzarii</name>
    <dbReference type="NCBI Taxonomy" id="167371"/>
    <lineage>
        <taxon>Eukaryota</taxon>
        <taxon>Fungi</taxon>
        <taxon>Dikarya</taxon>
        <taxon>Basidiomycota</taxon>
        <taxon>Agaricomycotina</taxon>
        <taxon>Agaricomycetes</taxon>
        <taxon>Hymenochaetales</taxon>
        <taxon>Hymenochaetaceae</taxon>
        <taxon>Phellinidium</taxon>
    </lineage>
</organism>
<protein>
    <recommendedName>
        <fullName evidence="8">GED domain-containing protein</fullName>
    </recommendedName>
</protein>
<evidence type="ECO:0000256" key="3">
    <source>
        <dbReference type="SAM" id="MobiDB-lite"/>
    </source>
</evidence>
<dbReference type="PROSITE" id="PS51718">
    <property type="entry name" value="G_DYNAMIN_2"/>
    <property type="match status" value="1"/>
</dbReference>
<dbReference type="GO" id="GO:0005886">
    <property type="term" value="C:plasma membrane"/>
    <property type="evidence" value="ECO:0007669"/>
    <property type="project" value="TreeGrafter"/>
</dbReference>
<name>A0A4S4LET6_9AGAM</name>